<feature type="compositionally biased region" description="Polar residues" evidence="4">
    <location>
        <begin position="166"/>
        <end position="177"/>
    </location>
</feature>
<name>A0A0H2RIL8_9AGAM</name>
<dbReference type="FunCoup" id="A0A0H2RIL8">
    <property type="interactions" value="177"/>
</dbReference>
<dbReference type="InParanoid" id="A0A0H2RIL8"/>
<evidence type="ECO:0000313" key="7">
    <source>
        <dbReference type="Proteomes" id="UP000053477"/>
    </source>
</evidence>
<accession>A0A0H2RIL8</accession>
<dbReference type="InterPro" id="IPR047252">
    <property type="entry name" value="TP53BP1-like"/>
</dbReference>
<dbReference type="InterPro" id="IPR002999">
    <property type="entry name" value="Tudor"/>
</dbReference>
<dbReference type="Gene3D" id="2.30.30.140">
    <property type="match status" value="1"/>
</dbReference>
<dbReference type="InterPro" id="IPR047250">
    <property type="entry name" value="BRCT_p53bp1-like_rpt2"/>
</dbReference>
<reference evidence="6 7" key="1">
    <citation type="submission" date="2015-04" db="EMBL/GenBank/DDBJ databases">
        <title>Complete genome sequence of Schizopora paradoxa KUC8140, a cosmopolitan wood degrader in East Asia.</title>
        <authorList>
            <consortium name="DOE Joint Genome Institute"/>
            <person name="Min B."/>
            <person name="Park H."/>
            <person name="Jang Y."/>
            <person name="Kim J.-J."/>
            <person name="Kim K.H."/>
            <person name="Pangilinan J."/>
            <person name="Lipzen A."/>
            <person name="Riley R."/>
            <person name="Grigoriev I.V."/>
            <person name="Spatafora J.W."/>
            <person name="Choi I.-G."/>
        </authorList>
    </citation>
    <scope>NUCLEOTIDE SEQUENCE [LARGE SCALE GENOMIC DNA]</scope>
    <source>
        <strain evidence="6 7">KUC8140</strain>
    </source>
</reference>
<dbReference type="EMBL" id="KQ085990">
    <property type="protein sequence ID" value="KLO11850.1"/>
    <property type="molecule type" value="Genomic_DNA"/>
</dbReference>
<dbReference type="Pfam" id="PF18115">
    <property type="entry name" value="Tudor_3"/>
    <property type="match status" value="1"/>
</dbReference>
<comment type="subcellular location">
    <subcellularLocation>
        <location evidence="1">Nucleus</location>
    </subcellularLocation>
</comment>
<dbReference type="InterPro" id="IPR036420">
    <property type="entry name" value="BRCT_dom_sf"/>
</dbReference>
<feature type="region of interest" description="Disordered" evidence="4">
    <location>
        <begin position="1"/>
        <end position="193"/>
    </location>
</feature>
<evidence type="ECO:0000256" key="3">
    <source>
        <dbReference type="ARBA" id="ARBA00023242"/>
    </source>
</evidence>
<dbReference type="OrthoDB" id="129353at2759"/>
<keyword evidence="3" id="KW-0539">Nucleus</keyword>
<evidence type="ECO:0000259" key="5">
    <source>
        <dbReference type="SMART" id="SM00333"/>
    </source>
</evidence>
<dbReference type="InterPro" id="IPR047249">
    <property type="entry name" value="BRCT_p53bp1-like_rpt1"/>
</dbReference>
<organism evidence="6 7">
    <name type="scientific">Schizopora paradoxa</name>
    <dbReference type="NCBI Taxonomy" id="27342"/>
    <lineage>
        <taxon>Eukaryota</taxon>
        <taxon>Fungi</taxon>
        <taxon>Dikarya</taxon>
        <taxon>Basidiomycota</taxon>
        <taxon>Agaricomycotina</taxon>
        <taxon>Agaricomycetes</taxon>
        <taxon>Hymenochaetales</taxon>
        <taxon>Schizoporaceae</taxon>
        <taxon>Schizopora</taxon>
    </lineage>
</organism>
<dbReference type="CDD" id="cd17724">
    <property type="entry name" value="BRCT_p53bp1_rpt2"/>
    <property type="match status" value="1"/>
</dbReference>
<evidence type="ECO:0000313" key="6">
    <source>
        <dbReference type="EMBL" id="KLO11850.1"/>
    </source>
</evidence>
<gene>
    <name evidence="6" type="ORF">SCHPADRAFT_448195</name>
</gene>
<dbReference type="CDD" id="cd17745">
    <property type="entry name" value="BRCT_p53bp1_rpt1"/>
    <property type="match status" value="1"/>
</dbReference>
<dbReference type="GO" id="GO:0000077">
    <property type="term" value="P:DNA damage checkpoint signaling"/>
    <property type="evidence" value="ECO:0007669"/>
    <property type="project" value="TreeGrafter"/>
</dbReference>
<sequence length="604" mass="65643">MKGKARQKVAAAPRSRNAPRKSANASKPASSKRGQGKKAATKPDPEDDIQESPARVIRKQPARTKAADTKGKGKAAARDTPVPSGRGTPAVVADLPYTPVSRPSAAATSDSPDVPLAAGKRGDEEVATVIDEDEDMQVDVKEETIASSRKRRRTASTTKQPKGSRATITRAGSTSAPASKRLKLSPGNGHRSLVPGTRVIAPWKKDTYYYFGTVHSVDKTNPSRVCIFFDDETEETVDITKIRRADPHVGEIFVCNFGNNKSKAKIAGIERWEDERMLRIEMIDEDEGDELEVASTFLRLAPRTVEVNWSDRKLAAEDIIPLVGGKSLKDRSPSKMSVMSNGEVKNPKVLHKTAVAITLPGDLSSQRVRYERAVAALGGSVIEWSDAFGFQGKSVAGGKRWFMRKEDVKYVGKNGISRLMLLSDDYCTRPKFLLALALGIPCVGFDWLEASASSNEEVDWAGYLLPAGVSTTISARTSQLVDLDWGNCLEHITNIMTNPVPAKVFTDMSILCLGAEFVSKKSTEGILEGSLVIPRLILCMGAAYVEAVANVTHASFDDLTEYDYIVVKEASTLPISKGETYVDVGWVKDCLISSRLLASPQQNK</sequence>
<evidence type="ECO:0000256" key="1">
    <source>
        <dbReference type="ARBA" id="ARBA00004123"/>
    </source>
</evidence>
<evidence type="ECO:0000256" key="4">
    <source>
        <dbReference type="SAM" id="MobiDB-lite"/>
    </source>
</evidence>
<dbReference type="GO" id="GO:0045944">
    <property type="term" value="P:positive regulation of transcription by RNA polymerase II"/>
    <property type="evidence" value="ECO:0007669"/>
    <property type="project" value="TreeGrafter"/>
</dbReference>
<dbReference type="PANTHER" id="PTHR15321:SF3">
    <property type="entry name" value="TP53-BINDING PROTEIN 1"/>
    <property type="match status" value="1"/>
</dbReference>
<evidence type="ECO:0000256" key="2">
    <source>
        <dbReference type="ARBA" id="ARBA00022763"/>
    </source>
</evidence>
<protein>
    <recommendedName>
        <fullName evidence="5">Tudor domain-containing protein</fullName>
    </recommendedName>
</protein>
<keyword evidence="7" id="KW-1185">Reference proteome</keyword>
<dbReference type="SUPFAM" id="SSF52113">
    <property type="entry name" value="BRCT domain"/>
    <property type="match status" value="1"/>
</dbReference>
<dbReference type="PANTHER" id="PTHR15321">
    <property type="entry name" value="TUMOR SUPPRESSOR P53-BINDING PROTEIN 1"/>
    <property type="match status" value="1"/>
</dbReference>
<proteinExistence type="predicted"/>
<dbReference type="Proteomes" id="UP000053477">
    <property type="component" value="Unassembled WGS sequence"/>
</dbReference>
<dbReference type="SUPFAM" id="SSF63748">
    <property type="entry name" value="Tudor/PWWP/MBT"/>
    <property type="match status" value="1"/>
</dbReference>
<feature type="domain" description="Tudor" evidence="5">
    <location>
        <begin position="191"/>
        <end position="250"/>
    </location>
</feature>
<dbReference type="InterPro" id="IPR041297">
    <property type="entry name" value="Crb2_Tudor"/>
</dbReference>
<keyword evidence="2" id="KW-0227">DNA damage</keyword>
<feature type="compositionally biased region" description="Low complexity" evidence="4">
    <location>
        <begin position="20"/>
        <end position="33"/>
    </location>
</feature>
<dbReference type="SMART" id="SM00333">
    <property type="entry name" value="TUDOR"/>
    <property type="match status" value="1"/>
</dbReference>
<dbReference type="Gene3D" id="3.40.50.10190">
    <property type="entry name" value="BRCT domain"/>
    <property type="match status" value="1"/>
</dbReference>
<dbReference type="AlphaFoldDB" id="A0A0H2RIL8"/>
<dbReference type="STRING" id="27342.A0A0H2RIL8"/>
<dbReference type="GO" id="GO:0042393">
    <property type="term" value="F:histone binding"/>
    <property type="evidence" value="ECO:0007669"/>
    <property type="project" value="TreeGrafter"/>
</dbReference>
<dbReference type="GO" id="GO:0005634">
    <property type="term" value="C:nucleus"/>
    <property type="evidence" value="ECO:0007669"/>
    <property type="project" value="UniProtKB-SubCell"/>
</dbReference>